<keyword evidence="7" id="KW-0282">Flagellum</keyword>
<gene>
    <name evidence="7" type="primary">flgL</name>
    <name evidence="7" type="ORF">CWI70_08620</name>
</gene>
<protein>
    <submittedName>
        <fullName evidence="7">Flagellar hook-associated protein 3</fullName>
    </submittedName>
</protein>
<keyword evidence="7" id="KW-0966">Cell projection</keyword>
<dbReference type="OrthoDB" id="9768249at2"/>
<comment type="caution">
    <text evidence="7">The sequence shown here is derived from an EMBL/GenBank/DDBJ whole genome shotgun (WGS) entry which is preliminary data.</text>
</comment>
<dbReference type="RefSeq" id="WP_126772328.1">
    <property type="nucleotide sequence ID" value="NZ_PIPX01000001.1"/>
</dbReference>
<dbReference type="InterPro" id="IPR001029">
    <property type="entry name" value="Flagellin_N"/>
</dbReference>
<reference evidence="8" key="1">
    <citation type="journal article" date="2018" name="Front. Microbiol.">
        <title>Genome-Based Analysis Reveals the Taxonomy and Diversity of the Family Idiomarinaceae.</title>
        <authorList>
            <person name="Liu Y."/>
            <person name="Lai Q."/>
            <person name="Shao Z."/>
        </authorList>
    </citation>
    <scope>NUCLEOTIDE SEQUENCE [LARGE SCALE GENOMIC DNA]</scope>
    <source>
        <strain evidence="8">PO-M2</strain>
    </source>
</reference>
<evidence type="ECO:0000313" key="8">
    <source>
        <dbReference type="Proteomes" id="UP000287649"/>
    </source>
</evidence>
<organism evidence="7 8">
    <name type="scientific">Pseudidiomarina homiensis</name>
    <dbReference type="NCBI Taxonomy" id="364198"/>
    <lineage>
        <taxon>Bacteria</taxon>
        <taxon>Pseudomonadati</taxon>
        <taxon>Pseudomonadota</taxon>
        <taxon>Gammaproteobacteria</taxon>
        <taxon>Alteromonadales</taxon>
        <taxon>Idiomarinaceae</taxon>
        <taxon>Pseudidiomarina</taxon>
    </lineage>
</organism>
<sequence>MRISTPTMYNLNVSSMNRQQAEFSQISQQIASGKRVVNIADDPQAMTQAVNIRQSKAVTEQYAEARVGVRNSLAQEENVLNTVSDVYARAKTLLVQASSDTLADPDRAAVASELKGLYESLQGLANTRDGNGRYLFGGYQDDTAPFIKNGAGTVDYVGNTNVREQQIDGDRRMAIGHSGQDVFLNVHNSANYGVQADAANQGALRFDNVNIIDPNDPNFGQQYDITFEENAGQLQYRVNGGAAIDYNDPMKIPLDGIELEVNGVPVAGDQLTVARGADLNTNIFRTFEQAIAVLDQPAATDNQKANRANQIRSAMQQFDNSLDNVLTTRAEVGARLNELDGLDTIGGNRELAYEQALSDLVDLNYVEASAEYSLRIVGLQAAQKTFVSMKEMSLFKFL</sequence>
<keyword evidence="4" id="KW-0964">Secreted</keyword>
<dbReference type="NCBIfam" id="TIGR02550">
    <property type="entry name" value="flagell_flgL"/>
    <property type="match status" value="1"/>
</dbReference>
<keyword evidence="5" id="KW-0975">Bacterial flagellum</keyword>
<evidence type="ECO:0000256" key="4">
    <source>
        <dbReference type="ARBA" id="ARBA00022525"/>
    </source>
</evidence>
<evidence type="ECO:0000256" key="2">
    <source>
        <dbReference type="ARBA" id="ARBA00004613"/>
    </source>
</evidence>
<dbReference type="GO" id="GO:0009424">
    <property type="term" value="C:bacterial-type flagellum hook"/>
    <property type="evidence" value="ECO:0007669"/>
    <property type="project" value="InterPro"/>
</dbReference>
<proteinExistence type="inferred from homology"/>
<comment type="similarity">
    <text evidence="3">Belongs to the bacterial flagellin family.</text>
</comment>
<comment type="subcellular location">
    <subcellularLocation>
        <location evidence="1">Bacterial flagellum</location>
    </subcellularLocation>
    <subcellularLocation>
        <location evidence="2">Secreted</location>
    </subcellularLocation>
</comment>
<dbReference type="InterPro" id="IPR013384">
    <property type="entry name" value="Flagell_FlgL"/>
</dbReference>
<dbReference type="GO" id="GO:0005198">
    <property type="term" value="F:structural molecule activity"/>
    <property type="evidence" value="ECO:0007669"/>
    <property type="project" value="InterPro"/>
</dbReference>
<dbReference type="PANTHER" id="PTHR42792:SF1">
    <property type="entry name" value="FLAGELLAR HOOK-ASSOCIATED PROTEIN 3"/>
    <property type="match status" value="1"/>
</dbReference>
<dbReference type="AlphaFoldDB" id="A0A432Y772"/>
<dbReference type="GO" id="GO:0005576">
    <property type="term" value="C:extracellular region"/>
    <property type="evidence" value="ECO:0007669"/>
    <property type="project" value="UniProtKB-SubCell"/>
</dbReference>
<dbReference type="EMBL" id="PIPX01000001">
    <property type="protein sequence ID" value="RUO56782.1"/>
    <property type="molecule type" value="Genomic_DNA"/>
</dbReference>
<dbReference type="Gene3D" id="1.20.1330.10">
    <property type="entry name" value="f41 fragment of flagellin, N-terminal domain"/>
    <property type="match status" value="2"/>
</dbReference>
<evidence type="ECO:0000313" key="7">
    <source>
        <dbReference type="EMBL" id="RUO56782.1"/>
    </source>
</evidence>
<name>A0A432Y772_9GAMM</name>
<keyword evidence="8" id="KW-1185">Reference proteome</keyword>
<dbReference type="Proteomes" id="UP000287649">
    <property type="component" value="Unassembled WGS sequence"/>
</dbReference>
<dbReference type="SUPFAM" id="SSF64518">
    <property type="entry name" value="Phase 1 flagellin"/>
    <property type="match status" value="1"/>
</dbReference>
<evidence type="ECO:0000256" key="1">
    <source>
        <dbReference type="ARBA" id="ARBA00004365"/>
    </source>
</evidence>
<feature type="domain" description="Flagellin N-terminal" evidence="6">
    <location>
        <begin position="3"/>
        <end position="140"/>
    </location>
</feature>
<dbReference type="Pfam" id="PF00669">
    <property type="entry name" value="Flagellin_N"/>
    <property type="match status" value="1"/>
</dbReference>
<dbReference type="GO" id="GO:0071973">
    <property type="term" value="P:bacterial-type flagellum-dependent cell motility"/>
    <property type="evidence" value="ECO:0007669"/>
    <property type="project" value="InterPro"/>
</dbReference>
<evidence type="ECO:0000256" key="3">
    <source>
        <dbReference type="ARBA" id="ARBA00005709"/>
    </source>
</evidence>
<dbReference type="PANTHER" id="PTHR42792">
    <property type="entry name" value="FLAGELLIN"/>
    <property type="match status" value="1"/>
</dbReference>
<evidence type="ECO:0000256" key="5">
    <source>
        <dbReference type="ARBA" id="ARBA00023143"/>
    </source>
</evidence>
<keyword evidence="7" id="KW-0969">Cilium</keyword>
<evidence type="ECO:0000259" key="6">
    <source>
        <dbReference type="Pfam" id="PF00669"/>
    </source>
</evidence>
<dbReference type="InterPro" id="IPR001492">
    <property type="entry name" value="Flagellin"/>
</dbReference>
<accession>A0A432Y772</accession>